<feature type="transmembrane region" description="Helical" evidence="5">
    <location>
        <begin position="76"/>
        <end position="95"/>
    </location>
</feature>
<keyword evidence="9" id="KW-1185">Reference proteome</keyword>
<dbReference type="RefSeq" id="WP_249281756.1">
    <property type="nucleotide sequence ID" value="NZ_JACRST010000001.1"/>
</dbReference>
<dbReference type="GO" id="GO:0016020">
    <property type="term" value="C:membrane"/>
    <property type="evidence" value="ECO:0007669"/>
    <property type="project" value="UniProtKB-SubCell"/>
</dbReference>
<dbReference type="InterPro" id="IPR025874">
    <property type="entry name" value="DZR"/>
</dbReference>
<comment type="subcellular location">
    <subcellularLocation>
        <location evidence="1">Membrane</location>
        <topology evidence="1">Multi-pass membrane protein</topology>
    </subcellularLocation>
</comment>
<evidence type="ECO:0000256" key="5">
    <source>
        <dbReference type="SAM" id="Phobius"/>
    </source>
</evidence>
<keyword evidence="2 5" id="KW-0812">Transmembrane</keyword>
<evidence type="ECO:0000256" key="1">
    <source>
        <dbReference type="ARBA" id="ARBA00004141"/>
    </source>
</evidence>
<evidence type="ECO:0000313" key="8">
    <source>
        <dbReference type="EMBL" id="MBC8545604.1"/>
    </source>
</evidence>
<evidence type="ECO:0000259" key="7">
    <source>
        <dbReference type="Pfam" id="PF12773"/>
    </source>
</evidence>
<evidence type="ECO:0000256" key="3">
    <source>
        <dbReference type="ARBA" id="ARBA00022989"/>
    </source>
</evidence>
<dbReference type="InterPro" id="IPR007829">
    <property type="entry name" value="TM2"/>
</dbReference>
<name>A0A926DXV2_9FIRM</name>
<accession>A0A926DXV2</accession>
<reference evidence="8" key="1">
    <citation type="submission" date="2020-08" db="EMBL/GenBank/DDBJ databases">
        <title>Genome public.</title>
        <authorList>
            <person name="Liu C."/>
            <person name="Sun Q."/>
        </authorList>
    </citation>
    <scope>NUCLEOTIDE SEQUENCE</scope>
    <source>
        <strain evidence="8">NSJ-31</strain>
    </source>
</reference>
<keyword evidence="4 5" id="KW-0472">Membrane</keyword>
<organism evidence="8 9">
    <name type="scientific">Ligaoa zhengdingensis</name>
    <dbReference type="NCBI Taxonomy" id="2763658"/>
    <lineage>
        <taxon>Bacteria</taxon>
        <taxon>Bacillati</taxon>
        <taxon>Bacillota</taxon>
        <taxon>Clostridia</taxon>
        <taxon>Eubacteriales</taxon>
        <taxon>Oscillospiraceae</taxon>
        <taxon>Ligaoa</taxon>
    </lineage>
</organism>
<dbReference type="EMBL" id="JACRST010000001">
    <property type="protein sequence ID" value="MBC8545604.1"/>
    <property type="molecule type" value="Genomic_DNA"/>
</dbReference>
<gene>
    <name evidence="8" type="ORF">H8711_01450</name>
</gene>
<feature type="domain" description="TM2" evidence="6">
    <location>
        <begin position="71"/>
        <end position="124"/>
    </location>
</feature>
<comment type="caution">
    <text evidence="8">The sequence shown here is derived from an EMBL/GenBank/DDBJ whole genome shotgun (WGS) entry which is preliminary data.</text>
</comment>
<proteinExistence type="predicted"/>
<evidence type="ECO:0000259" key="6">
    <source>
        <dbReference type="Pfam" id="PF05154"/>
    </source>
</evidence>
<evidence type="ECO:0000256" key="4">
    <source>
        <dbReference type="ARBA" id="ARBA00023136"/>
    </source>
</evidence>
<keyword evidence="3 5" id="KW-1133">Transmembrane helix</keyword>
<dbReference type="Pfam" id="PF12773">
    <property type="entry name" value="DZR"/>
    <property type="match status" value="1"/>
</dbReference>
<protein>
    <submittedName>
        <fullName evidence="8">NINE protein</fullName>
    </submittedName>
</protein>
<evidence type="ECO:0000313" key="9">
    <source>
        <dbReference type="Proteomes" id="UP000653127"/>
    </source>
</evidence>
<feature type="transmembrane region" description="Helical" evidence="5">
    <location>
        <begin position="101"/>
        <end position="128"/>
    </location>
</feature>
<dbReference type="PROSITE" id="PS50216">
    <property type="entry name" value="DHHC"/>
    <property type="match status" value="1"/>
</dbReference>
<dbReference type="Proteomes" id="UP000653127">
    <property type="component" value="Unassembled WGS sequence"/>
</dbReference>
<dbReference type="AlphaFoldDB" id="A0A926DXV2"/>
<evidence type="ECO:0000256" key="2">
    <source>
        <dbReference type="ARBA" id="ARBA00022692"/>
    </source>
</evidence>
<dbReference type="Pfam" id="PF05154">
    <property type="entry name" value="TM2"/>
    <property type="match status" value="1"/>
</dbReference>
<feature type="domain" description="DZANK-type" evidence="7">
    <location>
        <begin position="3"/>
        <end position="49"/>
    </location>
</feature>
<sequence length="149" mass="15546">MYCRNCGEPLPPDSNICAKCGVPAGLGNHHCPNCGSSTEELAVVCINCGAQLGSGYKKTSNVYVRDGVTYQKKSKLAAGLLGILLGWLGIHNFYLGYTDRAIVQVLLGTVGSLLCGLGPMVSGIWGLVEGIQIFTGSIQTDAEGIPLGE</sequence>